<evidence type="ECO:0000256" key="1">
    <source>
        <dbReference type="ARBA" id="ARBA00004613"/>
    </source>
</evidence>
<dbReference type="Proteomes" id="UP000440732">
    <property type="component" value="Unassembled WGS sequence"/>
</dbReference>
<evidence type="ECO:0000313" key="7">
    <source>
        <dbReference type="EMBL" id="KAE9072257.1"/>
    </source>
</evidence>
<keyword evidence="3 5" id="KW-0964">Secreted</keyword>
<protein>
    <recommendedName>
        <fullName evidence="5">RxLR effector protein</fullName>
    </recommendedName>
</protein>
<sequence length="148" mass="16115">MGLLWLMGLAPLAFFATIDAETSVTGPTLSASDFFTWTGVHTASETGISTTRFLRAGSVVDDSDDGEERAGLSVPIAEKAKTLFSSSKVTPERLQKWLAEGKPTDTVFARMRLGKAGEFLLFRPQFTDWLKYIDDLSAKNPTKGTSAF</sequence>
<comment type="caution">
    <text evidence="10">The sequence shown here is derived from an EMBL/GenBank/DDBJ whole genome shotgun (WGS) entry which is preliminary data.</text>
</comment>
<dbReference type="EMBL" id="QXFZ01001997">
    <property type="protein sequence ID" value="KAE9082071.1"/>
    <property type="molecule type" value="Genomic_DNA"/>
</dbReference>
<comment type="domain">
    <text evidence="5">The RxLR-dEER motif acts to carry the protein into the host cell cytoplasm through binding to cell surface phosphatidylinositol-3-phosphate.</text>
</comment>
<name>A0A6A4BCI1_9STRA</name>
<dbReference type="EMBL" id="QXGE01004604">
    <property type="protein sequence ID" value="KAE9270082.1"/>
    <property type="molecule type" value="Genomic_DNA"/>
</dbReference>
<gene>
    <name evidence="10" type="ORF">PF001_g28942</name>
    <name evidence="9" type="ORF">PF002_g23381</name>
    <name evidence="7" type="ORF">PF006_g28972</name>
    <name evidence="8" type="ORF">PF007_g22411</name>
    <name evidence="6" type="ORF">PF011_g21083</name>
</gene>
<dbReference type="Proteomes" id="UP000460718">
    <property type="component" value="Unassembled WGS sequence"/>
</dbReference>
<dbReference type="GO" id="GO:0043657">
    <property type="term" value="C:host cell"/>
    <property type="evidence" value="ECO:0007669"/>
    <property type="project" value="UniProtKB-SubCell"/>
</dbReference>
<comment type="function">
    <text evidence="5">Effector that suppresses plant defense responses during pathogen infection.</text>
</comment>
<evidence type="ECO:0000313" key="8">
    <source>
        <dbReference type="EMBL" id="KAE9082071.1"/>
    </source>
</evidence>
<dbReference type="Pfam" id="PF16810">
    <property type="entry name" value="RXLR"/>
    <property type="match status" value="1"/>
</dbReference>
<reference evidence="11 12" key="1">
    <citation type="submission" date="2018-08" db="EMBL/GenBank/DDBJ databases">
        <title>Genomic investigation of the strawberry pathogen Phytophthora fragariae indicates pathogenicity is determined by transcriptional variation in three key races.</title>
        <authorList>
            <person name="Adams T.M."/>
            <person name="Armitage A.D."/>
            <person name="Sobczyk M.K."/>
            <person name="Bates H.J."/>
            <person name="Dunwell J.M."/>
            <person name="Nellist C.F."/>
            <person name="Harrison R.J."/>
        </authorList>
    </citation>
    <scope>NUCLEOTIDE SEQUENCE [LARGE SCALE GENOMIC DNA]</scope>
    <source>
        <strain evidence="10 11">A4</strain>
        <strain evidence="9 12">BC-1</strain>
        <strain evidence="7 13">NOV-5</strain>
        <strain evidence="8 14">NOV-71</strain>
        <strain evidence="6 15">SCRP245</strain>
    </source>
</reference>
<dbReference type="EMBL" id="QXGA01004587">
    <property type="protein sequence ID" value="KAE9072257.1"/>
    <property type="molecule type" value="Genomic_DNA"/>
</dbReference>
<dbReference type="Proteomes" id="UP000441208">
    <property type="component" value="Unassembled WGS sequence"/>
</dbReference>
<keyword evidence="4 5" id="KW-0732">Signal</keyword>
<evidence type="ECO:0000313" key="9">
    <source>
        <dbReference type="EMBL" id="KAE9195228.1"/>
    </source>
</evidence>
<proteinExistence type="inferred from homology"/>
<evidence type="ECO:0000256" key="3">
    <source>
        <dbReference type="ARBA" id="ARBA00022525"/>
    </source>
</evidence>
<organism evidence="10 11">
    <name type="scientific">Phytophthora fragariae</name>
    <dbReference type="NCBI Taxonomy" id="53985"/>
    <lineage>
        <taxon>Eukaryota</taxon>
        <taxon>Sar</taxon>
        <taxon>Stramenopiles</taxon>
        <taxon>Oomycota</taxon>
        <taxon>Peronosporomycetes</taxon>
        <taxon>Peronosporales</taxon>
        <taxon>Peronosporaceae</taxon>
        <taxon>Phytophthora</taxon>
    </lineage>
</organism>
<evidence type="ECO:0000256" key="2">
    <source>
        <dbReference type="ARBA" id="ARBA00010400"/>
    </source>
</evidence>
<evidence type="ECO:0000256" key="5">
    <source>
        <dbReference type="RuleBase" id="RU367124"/>
    </source>
</evidence>
<evidence type="ECO:0000313" key="11">
    <source>
        <dbReference type="Proteomes" id="UP000437068"/>
    </source>
</evidence>
<dbReference type="AlphaFoldDB" id="A0A6A4BCI1"/>
<evidence type="ECO:0000313" key="10">
    <source>
        <dbReference type="EMBL" id="KAE9270082.1"/>
    </source>
</evidence>
<evidence type="ECO:0000256" key="4">
    <source>
        <dbReference type="ARBA" id="ARBA00022729"/>
    </source>
</evidence>
<evidence type="ECO:0000313" key="6">
    <source>
        <dbReference type="EMBL" id="KAE8983671.1"/>
    </source>
</evidence>
<evidence type="ECO:0000313" key="13">
    <source>
        <dbReference type="Proteomes" id="UP000440732"/>
    </source>
</evidence>
<accession>A0A6A4BCI1</accession>
<dbReference type="Proteomes" id="UP000437068">
    <property type="component" value="Unassembled WGS sequence"/>
</dbReference>
<evidence type="ECO:0000313" key="15">
    <source>
        <dbReference type="Proteomes" id="UP000460718"/>
    </source>
</evidence>
<dbReference type="GO" id="GO:0005576">
    <property type="term" value="C:extracellular region"/>
    <property type="evidence" value="ECO:0007669"/>
    <property type="project" value="UniProtKB-SubCell"/>
</dbReference>
<evidence type="ECO:0000313" key="14">
    <source>
        <dbReference type="Proteomes" id="UP000441208"/>
    </source>
</evidence>
<feature type="chain" id="PRO_5044948129" description="RxLR effector protein" evidence="5">
    <location>
        <begin position="21"/>
        <end position="148"/>
    </location>
</feature>
<dbReference type="InterPro" id="IPR031825">
    <property type="entry name" value="RXLR"/>
</dbReference>
<evidence type="ECO:0000313" key="12">
    <source>
        <dbReference type="Proteomes" id="UP000440367"/>
    </source>
</evidence>
<dbReference type="EMBL" id="QXFW01001963">
    <property type="protein sequence ID" value="KAE8983671.1"/>
    <property type="molecule type" value="Genomic_DNA"/>
</dbReference>
<dbReference type="Proteomes" id="UP000440367">
    <property type="component" value="Unassembled WGS sequence"/>
</dbReference>
<comment type="similarity">
    <text evidence="2 5">Belongs to the RxLR effector family.</text>
</comment>
<comment type="subcellular location">
    <subcellularLocation>
        <location evidence="1 5">Secreted</location>
    </subcellularLocation>
</comment>
<dbReference type="EMBL" id="QXGD01002004">
    <property type="protein sequence ID" value="KAE9195228.1"/>
    <property type="molecule type" value="Genomic_DNA"/>
</dbReference>
<feature type="signal peptide" evidence="5">
    <location>
        <begin position="1"/>
        <end position="20"/>
    </location>
</feature>